<proteinExistence type="predicted"/>
<organism evidence="8 9">
    <name type="scientific">Candidatus Abzuiibacterium crystallinum</name>
    <dbReference type="NCBI Taxonomy" id="1974748"/>
    <lineage>
        <taxon>Bacteria</taxon>
        <taxon>Pseudomonadati</taxon>
        <taxon>Candidatus Omnitrophota</taxon>
        <taxon>Candidatus Abzuiibacterium</taxon>
    </lineage>
</organism>
<evidence type="ECO:0000256" key="6">
    <source>
        <dbReference type="ARBA" id="ARBA00023315"/>
    </source>
</evidence>
<dbReference type="GO" id="GO:0009247">
    <property type="term" value="P:glycolipid biosynthetic process"/>
    <property type="evidence" value="ECO:0007669"/>
    <property type="project" value="UniProtKB-ARBA"/>
</dbReference>
<evidence type="ECO:0000313" key="8">
    <source>
        <dbReference type="EMBL" id="PIQ85748.1"/>
    </source>
</evidence>
<name>A0A2H0LN03_9BACT</name>
<evidence type="ECO:0000256" key="5">
    <source>
        <dbReference type="ARBA" id="ARBA00023136"/>
    </source>
</evidence>
<dbReference type="CDD" id="cd07984">
    <property type="entry name" value="LPLAT_LABLAT-like"/>
    <property type="match status" value="1"/>
</dbReference>
<evidence type="ECO:0000313" key="9">
    <source>
        <dbReference type="Proteomes" id="UP000230859"/>
    </source>
</evidence>
<comment type="subcellular location">
    <subcellularLocation>
        <location evidence="1">Cell inner membrane</location>
    </subcellularLocation>
</comment>
<keyword evidence="4" id="KW-0808">Transferase</keyword>
<dbReference type="EMBL" id="PCVY01000062">
    <property type="protein sequence ID" value="PIQ85748.1"/>
    <property type="molecule type" value="Genomic_DNA"/>
</dbReference>
<keyword evidence="2" id="KW-1003">Cell membrane</keyword>
<dbReference type="Proteomes" id="UP000230859">
    <property type="component" value="Unassembled WGS sequence"/>
</dbReference>
<dbReference type="GO" id="GO:0016746">
    <property type="term" value="F:acyltransferase activity"/>
    <property type="evidence" value="ECO:0007669"/>
    <property type="project" value="UniProtKB-KW"/>
</dbReference>
<dbReference type="AlphaFoldDB" id="A0A2H0LN03"/>
<keyword evidence="7" id="KW-0812">Transmembrane</keyword>
<gene>
    <name evidence="8" type="ORF">COV74_07575</name>
</gene>
<dbReference type="PANTHER" id="PTHR30606">
    <property type="entry name" value="LIPID A BIOSYNTHESIS LAUROYL ACYLTRANSFERASE"/>
    <property type="match status" value="1"/>
</dbReference>
<keyword evidence="7" id="KW-1133">Transmembrane helix</keyword>
<dbReference type="InterPro" id="IPR004960">
    <property type="entry name" value="LipA_acyltrans"/>
</dbReference>
<protein>
    <recommendedName>
        <fullName evidence="10">Lipid A biosynthesis acyltransferase</fullName>
    </recommendedName>
</protein>
<dbReference type="GO" id="GO:0005886">
    <property type="term" value="C:plasma membrane"/>
    <property type="evidence" value="ECO:0007669"/>
    <property type="project" value="UniProtKB-SubCell"/>
</dbReference>
<evidence type="ECO:0008006" key="10">
    <source>
        <dbReference type="Google" id="ProtNLM"/>
    </source>
</evidence>
<keyword evidence="6" id="KW-0012">Acyltransferase</keyword>
<sequence>MKRSKRAQTKDGYMAKAIYPLRKSIYLAEFLFFRFVAAMANLIPYSFTIFLSRQVGILLFHALPKRQKIAIQNLQAAFPEKNSQEIKSIARDAFINMARVAVEFVCIPTLAKKGYIQNVHAERVHEALKQKKGLILIVSHLTNWEVMAAATAMAGLPMHAIARPIKNPYVYQYITHMRGYAGLQLVDKLGAIRKTVTLLKANQVVSFLIDQHERQGAVSVQFFGRQCWASGLAARVAAKMNVPVIFAYCKRDEHAKIITFYEPEFSLVKTKNLDRDTQANTQLFTTAIEKRIREMPGNWLWMHRRWREMPDKN</sequence>
<dbReference type="PANTHER" id="PTHR30606:SF10">
    <property type="entry name" value="PHOSPHATIDYLINOSITOL MANNOSIDE ACYLTRANSFERASE"/>
    <property type="match status" value="1"/>
</dbReference>
<reference evidence="8 9" key="1">
    <citation type="submission" date="2017-09" db="EMBL/GenBank/DDBJ databases">
        <title>Depth-based differentiation of microbial function through sediment-hosted aquifers and enrichment of novel symbionts in the deep terrestrial subsurface.</title>
        <authorList>
            <person name="Probst A.J."/>
            <person name="Ladd B."/>
            <person name="Jarett J.K."/>
            <person name="Geller-Mcgrath D.E."/>
            <person name="Sieber C.M."/>
            <person name="Emerson J.B."/>
            <person name="Anantharaman K."/>
            <person name="Thomas B.C."/>
            <person name="Malmstrom R."/>
            <person name="Stieglmeier M."/>
            <person name="Klingl A."/>
            <person name="Woyke T."/>
            <person name="Ryan C.M."/>
            <person name="Banfield J.F."/>
        </authorList>
    </citation>
    <scope>NUCLEOTIDE SEQUENCE [LARGE SCALE GENOMIC DNA]</scope>
    <source>
        <strain evidence="8">CG11_big_fil_rev_8_21_14_0_20_45_26</strain>
    </source>
</reference>
<keyword evidence="5 7" id="KW-0472">Membrane</keyword>
<evidence type="ECO:0000256" key="2">
    <source>
        <dbReference type="ARBA" id="ARBA00022475"/>
    </source>
</evidence>
<evidence type="ECO:0000256" key="7">
    <source>
        <dbReference type="SAM" id="Phobius"/>
    </source>
</evidence>
<feature type="transmembrane region" description="Helical" evidence="7">
    <location>
        <begin position="31"/>
        <end position="51"/>
    </location>
</feature>
<accession>A0A2H0LN03</accession>
<comment type="caution">
    <text evidence="8">The sequence shown here is derived from an EMBL/GenBank/DDBJ whole genome shotgun (WGS) entry which is preliminary data.</text>
</comment>
<dbReference type="Pfam" id="PF03279">
    <property type="entry name" value="Lip_A_acyltrans"/>
    <property type="match status" value="1"/>
</dbReference>
<evidence type="ECO:0000256" key="3">
    <source>
        <dbReference type="ARBA" id="ARBA00022519"/>
    </source>
</evidence>
<keyword evidence="3" id="KW-0997">Cell inner membrane</keyword>
<dbReference type="PIRSF" id="PIRSF026649">
    <property type="entry name" value="MsbB"/>
    <property type="match status" value="1"/>
</dbReference>
<evidence type="ECO:0000256" key="1">
    <source>
        <dbReference type="ARBA" id="ARBA00004533"/>
    </source>
</evidence>
<evidence type="ECO:0000256" key="4">
    <source>
        <dbReference type="ARBA" id="ARBA00022679"/>
    </source>
</evidence>